<dbReference type="STRING" id="502025.Hoch_0014"/>
<evidence type="ECO:0000256" key="7">
    <source>
        <dbReference type="ARBA" id="ARBA00047851"/>
    </source>
</evidence>
<evidence type="ECO:0000256" key="11">
    <source>
        <dbReference type="RuleBase" id="RU004253"/>
    </source>
</evidence>
<evidence type="ECO:0000256" key="9">
    <source>
        <dbReference type="HAMAP-Rule" id="MF_00097"/>
    </source>
</evidence>
<evidence type="ECO:0000256" key="4">
    <source>
        <dbReference type="ARBA" id="ARBA00022842"/>
    </source>
</evidence>
<evidence type="ECO:0000313" key="13">
    <source>
        <dbReference type="EMBL" id="ACY12656.1"/>
    </source>
</evidence>
<proteinExistence type="inferred from homology"/>
<dbReference type="EMBL" id="CP001804">
    <property type="protein sequence ID" value="ACY12656.1"/>
    <property type="molecule type" value="Genomic_DNA"/>
</dbReference>
<dbReference type="InterPro" id="IPR022998">
    <property type="entry name" value="ThiamineP_synth_TenI"/>
</dbReference>
<comment type="cofactor">
    <cofactor evidence="9">
        <name>Mg(2+)</name>
        <dbReference type="ChEBI" id="CHEBI:18420"/>
    </cofactor>
    <text evidence="9">Binds 1 Mg(2+) ion per subunit.</text>
</comment>
<reference evidence="13 14" key="1">
    <citation type="journal article" date="2010" name="Stand. Genomic Sci.">
        <title>Complete genome sequence of Haliangium ochraceum type strain (SMP-2).</title>
        <authorList>
            <consortium name="US DOE Joint Genome Institute (JGI-PGF)"/>
            <person name="Ivanova N."/>
            <person name="Daum C."/>
            <person name="Lang E."/>
            <person name="Abt B."/>
            <person name="Kopitz M."/>
            <person name="Saunders E."/>
            <person name="Lapidus A."/>
            <person name="Lucas S."/>
            <person name="Glavina Del Rio T."/>
            <person name="Nolan M."/>
            <person name="Tice H."/>
            <person name="Copeland A."/>
            <person name="Cheng J.F."/>
            <person name="Chen F."/>
            <person name="Bruce D."/>
            <person name="Goodwin L."/>
            <person name="Pitluck S."/>
            <person name="Mavromatis K."/>
            <person name="Pati A."/>
            <person name="Mikhailova N."/>
            <person name="Chen A."/>
            <person name="Palaniappan K."/>
            <person name="Land M."/>
            <person name="Hauser L."/>
            <person name="Chang Y.J."/>
            <person name="Jeffries C.D."/>
            <person name="Detter J.C."/>
            <person name="Brettin T."/>
            <person name="Rohde M."/>
            <person name="Goker M."/>
            <person name="Bristow J."/>
            <person name="Markowitz V."/>
            <person name="Eisen J.A."/>
            <person name="Hugenholtz P."/>
            <person name="Kyrpides N.C."/>
            <person name="Klenk H.P."/>
        </authorList>
    </citation>
    <scope>NUCLEOTIDE SEQUENCE [LARGE SCALE GENOMIC DNA]</scope>
    <source>
        <strain evidence="14">DSM 14365 / CIP 107738 / JCM 11303 / AJ 13395 / SMP-2</strain>
    </source>
</reference>
<dbReference type="GO" id="GO:0000287">
    <property type="term" value="F:magnesium ion binding"/>
    <property type="evidence" value="ECO:0007669"/>
    <property type="project" value="UniProtKB-UniRule"/>
</dbReference>
<gene>
    <name evidence="9" type="primary">thiE</name>
    <name evidence="13" type="ordered locus">Hoch_0014</name>
</gene>
<keyword evidence="4 9" id="KW-0460">Magnesium</keyword>
<dbReference type="Proteomes" id="UP000001880">
    <property type="component" value="Chromosome"/>
</dbReference>
<organism evidence="13 14">
    <name type="scientific">Haliangium ochraceum (strain DSM 14365 / JCM 11303 / SMP-2)</name>
    <dbReference type="NCBI Taxonomy" id="502025"/>
    <lineage>
        <taxon>Bacteria</taxon>
        <taxon>Pseudomonadati</taxon>
        <taxon>Myxococcota</taxon>
        <taxon>Polyangia</taxon>
        <taxon>Haliangiales</taxon>
        <taxon>Kofleriaceae</taxon>
        <taxon>Haliangium</taxon>
    </lineage>
</organism>
<evidence type="ECO:0000259" key="12">
    <source>
        <dbReference type="Pfam" id="PF02581"/>
    </source>
</evidence>
<dbReference type="InterPro" id="IPR036206">
    <property type="entry name" value="ThiamineP_synth_sf"/>
</dbReference>
<comment type="similarity">
    <text evidence="9 10">Belongs to the thiamine-phosphate synthase family.</text>
</comment>
<evidence type="ECO:0000256" key="10">
    <source>
        <dbReference type="RuleBase" id="RU003826"/>
    </source>
</evidence>
<feature type="domain" description="Thiamine phosphate synthase/TenI" evidence="12">
    <location>
        <begin position="11"/>
        <end position="200"/>
    </location>
</feature>
<feature type="binding site" evidence="9">
    <location>
        <position position="76"/>
    </location>
    <ligand>
        <name>Mg(2+)</name>
        <dbReference type="ChEBI" id="CHEBI:18420"/>
    </ligand>
</feature>
<evidence type="ECO:0000256" key="3">
    <source>
        <dbReference type="ARBA" id="ARBA00022723"/>
    </source>
</evidence>
<dbReference type="EC" id="2.5.1.3" evidence="9"/>
<comment type="catalytic activity">
    <reaction evidence="7 9 10">
        <text>2-(2-carboxy-4-methylthiazol-5-yl)ethyl phosphate + 4-amino-2-methyl-5-(diphosphooxymethyl)pyrimidine + 2 H(+) = thiamine phosphate + CO2 + diphosphate</text>
        <dbReference type="Rhea" id="RHEA:47848"/>
        <dbReference type="ChEBI" id="CHEBI:15378"/>
        <dbReference type="ChEBI" id="CHEBI:16526"/>
        <dbReference type="ChEBI" id="CHEBI:33019"/>
        <dbReference type="ChEBI" id="CHEBI:37575"/>
        <dbReference type="ChEBI" id="CHEBI:57841"/>
        <dbReference type="ChEBI" id="CHEBI:62890"/>
        <dbReference type="EC" id="2.5.1.3"/>
    </reaction>
</comment>
<dbReference type="CDD" id="cd00564">
    <property type="entry name" value="TMP_TenI"/>
    <property type="match status" value="1"/>
</dbReference>
<dbReference type="NCBIfam" id="TIGR00693">
    <property type="entry name" value="thiE"/>
    <property type="match status" value="1"/>
</dbReference>
<keyword evidence="3 9" id="KW-0479">Metal-binding</keyword>
<dbReference type="GO" id="GO:0009228">
    <property type="term" value="P:thiamine biosynthetic process"/>
    <property type="evidence" value="ECO:0007669"/>
    <property type="project" value="UniProtKB-KW"/>
</dbReference>
<evidence type="ECO:0000313" key="14">
    <source>
        <dbReference type="Proteomes" id="UP000001880"/>
    </source>
</evidence>
<evidence type="ECO:0000256" key="8">
    <source>
        <dbReference type="ARBA" id="ARBA00047883"/>
    </source>
</evidence>
<feature type="binding site" evidence="9">
    <location>
        <begin position="197"/>
        <end position="198"/>
    </location>
    <ligand>
        <name>2-[(2R,5Z)-2-carboxy-4-methylthiazol-5(2H)-ylidene]ethyl phosphate</name>
        <dbReference type="ChEBI" id="CHEBI:62899"/>
    </ligand>
</feature>
<dbReference type="GO" id="GO:0005737">
    <property type="term" value="C:cytoplasm"/>
    <property type="evidence" value="ECO:0007669"/>
    <property type="project" value="TreeGrafter"/>
</dbReference>
<feature type="binding site" evidence="9">
    <location>
        <position position="119"/>
    </location>
    <ligand>
        <name>4-amino-2-methyl-5-(diphosphooxymethyl)pyrimidine</name>
        <dbReference type="ChEBI" id="CHEBI:57841"/>
    </ligand>
</feature>
<dbReference type="SUPFAM" id="SSF51391">
    <property type="entry name" value="Thiamin phosphate synthase"/>
    <property type="match status" value="1"/>
</dbReference>
<comment type="catalytic activity">
    <reaction evidence="8 9 10">
        <text>2-[(2R,5Z)-2-carboxy-4-methylthiazol-5(2H)-ylidene]ethyl phosphate + 4-amino-2-methyl-5-(diphosphooxymethyl)pyrimidine + 2 H(+) = thiamine phosphate + CO2 + diphosphate</text>
        <dbReference type="Rhea" id="RHEA:47844"/>
        <dbReference type="ChEBI" id="CHEBI:15378"/>
        <dbReference type="ChEBI" id="CHEBI:16526"/>
        <dbReference type="ChEBI" id="CHEBI:33019"/>
        <dbReference type="ChEBI" id="CHEBI:37575"/>
        <dbReference type="ChEBI" id="CHEBI:57841"/>
        <dbReference type="ChEBI" id="CHEBI:62899"/>
        <dbReference type="EC" id="2.5.1.3"/>
    </reaction>
</comment>
<dbReference type="HAMAP" id="MF_00097">
    <property type="entry name" value="TMP_synthase"/>
    <property type="match status" value="1"/>
</dbReference>
<dbReference type="GO" id="GO:0009229">
    <property type="term" value="P:thiamine diphosphate biosynthetic process"/>
    <property type="evidence" value="ECO:0007669"/>
    <property type="project" value="UniProtKB-UniRule"/>
</dbReference>
<evidence type="ECO:0000256" key="2">
    <source>
        <dbReference type="ARBA" id="ARBA00022679"/>
    </source>
</evidence>
<feature type="binding site" evidence="9">
    <location>
        <position position="75"/>
    </location>
    <ligand>
        <name>4-amino-2-methyl-5-(diphosphooxymethyl)pyrimidine</name>
        <dbReference type="ChEBI" id="CHEBI:57841"/>
    </ligand>
</feature>
<dbReference type="eggNOG" id="COG0352">
    <property type="taxonomic scope" value="Bacteria"/>
</dbReference>
<sequence>MRWQQRLTGFYSILDSDDEQLARLLVRPVEQGGAGATVMQVRVKPPEPVSVAELLKVARMARSVTARAGALLVVDDHIDVALSVDADGVHLGQDDLPLVEARALVERWRPERPFLIGVSTHNRAQVEAAVRGGADYLGFGPVYATSSKRNPDPVQGIPGLQEAVQAAGATPIVAIGGITPERAEQVAAAGAAAACCISAVNRDAEPAQAGARIGAAWTPLRQPPR</sequence>
<dbReference type="KEGG" id="hoh:Hoch_0014"/>
<feature type="binding site" evidence="9">
    <location>
        <position position="95"/>
    </location>
    <ligand>
        <name>Mg(2+)</name>
        <dbReference type="ChEBI" id="CHEBI:18420"/>
    </ligand>
</feature>
<feature type="binding site" evidence="9">
    <location>
        <begin position="40"/>
        <end position="44"/>
    </location>
    <ligand>
        <name>4-amino-2-methyl-5-(diphosphooxymethyl)pyrimidine</name>
        <dbReference type="ChEBI" id="CHEBI:57841"/>
    </ligand>
</feature>
<dbReference type="PANTHER" id="PTHR20857:SF15">
    <property type="entry name" value="THIAMINE-PHOSPHATE SYNTHASE"/>
    <property type="match status" value="1"/>
</dbReference>
<evidence type="ECO:0000256" key="5">
    <source>
        <dbReference type="ARBA" id="ARBA00022977"/>
    </source>
</evidence>
<comment type="function">
    <text evidence="9">Condenses 4-methyl-5-(beta-hydroxyethyl)thiazole monophosphate (THZ-P) and 2-methyl-4-amino-5-hydroxymethyl pyrimidine pyrophosphate (HMP-PP) to form thiamine monophosphate (TMP).</text>
</comment>
<dbReference type="InterPro" id="IPR013785">
    <property type="entry name" value="Aldolase_TIM"/>
</dbReference>
<dbReference type="OrthoDB" id="9810880at2"/>
<dbReference type="AlphaFoldDB" id="D0LFM2"/>
<dbReference type="Pfam" id="PF02581">
    <property type="entry name" value="TMP-TENI"/>
    <property type="match status" value="1"/>
</dbReference>
<keyword evidence="5 9" id="KW-0784">Thiamine biosynthesis</keyword>
<feature type="binding site" evidence="9">
    <location>
        <begin position="145"/>
        <end position="147"/>
    </location>
    <ligand>
        <name>2-[(2R,5Z)-2-carboxy-4-methylthiazol-5(2H)-ylidene]ethyl phosphate</name>
        <dbReference type="ChEBI" id="CHEBI:62899"/>
    </ligand>
</feature>
<dbReference type="RefSeq" id="WP_012825283.1">
    <property type="nucleotide sequence ID" value="NC_013440.1"/>
</dbReference>
<comment type="catalytic activity">
    <reaction evidence="6 9 10">
        <text>4-methyl-5-(2-phosphooxyethyl)-thiazole + 4-amino-2-methyl-5-(diphosphooxymethyl)pyrimidine + H(+) = thiamine phosphate + diphosphate</text>
        <dbReference type="Rhea" id="RHEA:22328"/>
        <dbReference type="ChEBI" id="CHEBI:15378"/>
        <dbReference type="ChEBI" id="CHEBI:33019"/>
        <dbReference type="ChEBI" id="CHEBI:37575"/>
        <dbReference type="ChEBI" id="CHEBI:57841"/>
        <dbReference type="ChEBI" id="CHEBI:58296"/>
        <dbReference type="EC" id="2.5.1.3"/>
    </reaction>
</comment>
<feature type="binding site" evidence="9">
    <location>
        <position position="148"/>
    </location>
    <ligand>
        <name>4-amino-2-methyl-5-(diphosphooxymethyl)pyrimidine</name>
        <dbReference type="ChEBI" id="CHEBI:57841"/>
    </ligand>
</feature>
<protein>
    <recommendedName>
        <fullName evidence="9">Thiamine-phosphate synthase</fullName>
        <shortName evidence="9">TP synthase</shortName>
        <shortName evidence="9">TPS</shortName>
        <ecNumber evidence="9">2.5.1.3</ecNumber>
    </recommendedName>
    <alternativeName>
        <fullName evidence="9">Thiamine-phosphate pyrophosphorylase</fullName>
        <shortName evidence="9">TMP pyrophosphorylase</shortName>
        <shortName evidence="9">TMP-PPase</shortName>
    </alternativeName>
</protein>
<name>D0LFM2_HALO1</name>
<dbReference type="InterPro" id="IPR034291">
    <property type="entry name" value="TMP_synthase"/>
</dbReference>
<dbReference type="UniPathway" id="UPA00060">
    <property type="reaction ID" value="UER00141"/>
</dbReference>
<dbReference type="PANTHER" id="PTHR20857">
    <property type="entry name" value="THIAMINE-PHOSPHATE PYROPHOSPHORYLASE"/>
    <property type="match status" value="1"/>
</dbReference>
<dbReference type="HOGENOM" id="CLU_018272_3_2_7"/>
<feature type="binding site" evidence="9">
    <location>
        <position position="177"/>
    </location>
    <ligand>
        <name>2-[(2R,5Z)-2-carboxy-4-methylthiazol-5(2H)-ylidene]ethyl phosphate</name>
        <dbReference type="ChEBI" id="CHEBI:62899"/>
    </ligand>
</feature>
<keyword evidence="2 9" id="KW-0808">Transferase</keyword>
<dbReference type="Gene3D" id="3.20.20.70">
    <property type="entry name" value="Aldolase class I"/>
    <property type="match status" value="1"/>
</dbReference>
<comment type="pathway">
    <text evidence="1 9 11">Cofactor biosynthesis; thiamine diphosphate biosynthesis; thiamine phosphate from 4-amino-2-methyl-5-diphosphomethylpyrimidine and 4-methyl-5-(2-phosphoethyl)-thiazole: step 1/1.</text>
</comment>
<evidence type="ECO:0000256" key="1">
    <source>
        <dbReference type="ARBA" id="ARBA00005165"/>
    </source>
</evidence>
<evidence type="ECO:0000256" key="6">
    <source>
        <dbReference type="ARBA" id="ARBA00047334"/>
    </source>
</evidence>
<accession>D0LFM2</accession>
<keyword evidence="14" id="KW-1185">Reference proteome</keyword>
<dbReference type="GO" id="GO:0004789">
    <property type="term" value="F:thiamine-phosphate diphosphorylase activity"/>
    <property type="evidence" value="ECO:0007669"/>
    <property type="project" value="UniProtKB-UniRule"/>
</dbReference>